<dbReference type="InterPro" id="IPR036291">
    <property type="entry name" value="NAD(P)-bd_dom_sf"/>
</dbReference>
<evidence type="ECO:0000313" key="4">
    <source>
        <dbReference type="Proteomes" id="UP001519460"/>
    </source>
</evidence>
<keyword evidence="1" id="KW-0472">Membrane</keyword>
<dbReference type="AlphaFoldDB" id="A0ABD0LH63"/>
<proteinExistence type="predicted"/>
<keyword evidence="4" id="KW-1185">Reference proteome</keyword>
<reference evidence="3 4" key="1">
    <citation type="journal article" date="2023" name="Sci. Data">
        <title>Genome assembly of the Korean intertidal mud-creeper Batillaria attramentaria.</title>
        <authorList>
            <person name="Patra A.K."/>
            <person name="Ho P.T."/>
            <person name="Jun S."/>
            <person name="Lee S.J."/>
            <person name="Kim Y."/>
            <person name="Won Y.J."/>
        </authorList>
    </citation>
    <scope>NUCLEOTIDE SEQUENCE [LARGE SCALE GENOMIC DNA]</scope>
    <source>
        <strain evidence="3">Wonlab-2016</strain>
    </source>
</reference>
<feature type="transmembrane region" description="Helical" evidence="1">
    <location>
        <begin position="26"/>
        <end position="47"/>
    </location>
</feature>
<evidence type="ECO:0000256" key="1">
    <source>
        <dbReference type="SAM" id="Phobius"/>
    </source>
</evidence>
<dbReference type="PANTHER" id="PTHR43725:SF32">
    <property type="entry name" value="NAD-DEPENDENT EPIMERASE_DEHYDRATASE DOMAIN-CONTAINING PROTEIN"/>
    <property type="match status" value="1"/>
</dbReference>
<accession>A0ABD0LH63</accession>
<keyword evidence="1" id="KW-1133">Transmembrane helix</keyword>
<organism evidence="3 4">
    <name type="scientific">Batillaria attramentaria</name>
    <dbReference type="NCBI Taxonomy" id="370345"/>
    <lineage>
        <taxon>Eukaryota</taxon>
        <taxon>Metazoa</taxon>
        <taxon>Spiralia</taxon>
        <taxon>Lophotrochozoa</taxon>
        <taxon>Mollusca</taxon>
        <taxon>Gastropoda</taxon>
        <taxon>Caenogastropoda</taxon>
        <taxon>Sorbeoconcha</taxon>
        <taxon>Cerithioidea</taxon>
        <taxon>Batillariidae</taxon>
        <taxon>Batillaria</taxon>
    </lineage>
</organism>
<comment type="caution">
    <text evidence="3">The sequence shown here is derived from an EMBL/GenBank/DDBJ whole genome shotgun (WGS) entry which is preliminary data.</text>
</comment>
<protein>
    <recommendedName>
        <fullName evidence="2">NAD-dependent epimerase/dehydratase domain-containing protein</fullName>
    </recommendedName>
</protein>
<dbReference type="InterPro" id="IPR001509">
    <property type="entry name" value="Epimerase_deHydtase"/>
</dbReference>
<dbReference type="Proteomes" id="UP001519460">
    <property type="component" value="Unassembled WGS sequence"/>
</dbReference>
<dbReference type="Gene3D" id="3.40.50.720">
    <property type="entry name" value="NAD(P)-binding Rossmann-like Domain"/>
    <property type="match status" value="1"/>
</dbReference>
<evidence type="ECO:0000259" key="2">
    <source>
        <dbReference type="Pfam" id="PF01370"/>
    </source>
</evidence>
<name>A0ABD0LH63_9CAEN</name>
<feature type="domain" description="NAD-dependent epimerase/dehydratase" evidence="2">
    <location>
        <begin position="69"/>
        <end position="308"/>
    </location>
</feature>
<dbReference type="Pfam" id="PF01370">
    <property type="entry name" value="Epimerase"/>
    <property type="match status" value="1"/>
</dbReference>
<dbReference type="SUPFAM" id="SSF51735">
    <property type="entry name" value="NAD(P)-binding Rossmann-fold domains"/>
    <property type="match status" value="1"/>
</dbReference>
<dbReference type="PANTHER" id="PTHR43725">
    <property type="entry name" value="UDP-GLUCOSE 4-EPIMERASE"/>
    <property type="match status" value="1"/>
</dbReference>
<gene>
    <name evidence="3" type="ORF">BaRGS_00010107</name>
</gene>
<sequence length="431" mass="48802">MVKSKHPMDIDVGSTNYTRFCKLRRVILTLACLAFVAATVLCCSYFLSNTIQSHGMAVAPDNQSPTGKILVFGGNGFLGAETVTKLLGAGYQVVVVNRGNWYWDSYFRVKPFVTHVQCDRMKPLDEKCTELVDIVGNSSFDAVIDFSAYIPFSAKQALKLVKNKAKLYIYISTDSVYEVCEKTHNQTTRETDAVRPQSLERRHELESVESYGHNKLLIEEELAAQREVGGIPYISLRLPDVIGPRDTTYRWWIYQMWLKLADHLDKPPSIPEYLVSTPMSLVYVNDVADVIVKLLTPKPEALDQAFNLAFTETPTLLQLLTDLKMALNLTDLPLMTDDSSSSIHMFPSVRNGPIDISKAQDILDWSPTPLNKAILETVDFYEKAVRDPYLNNPRKDVIRSLQTHFTNRPFKVLLGLKKHYGLDFQVPKDEL</sequence>
<evidence type="ECO:0000313" key="3">
    <source>
        <dbReference type="EMBL" id="KAK7498730.1"/>
    </source>
</evidence>
<keyword evidence="1" id="KW-0812">Transmembrane</keyword>
<dbReference type="EMBL" id="JACVVK020000049">
    <property type="protein sequence ID" value="KAK7498730.1"/>
    <property type="molecule type" value="Genomic_DNA"/>
</dbReference>